<protein>
    <recommendedName>
        <fullName evidence="2">DUF7905 domain-containing protein</fullName>
    </recommendedName>
</protein>
<feature type="compositionally biased region" description="Basic and acidic residues" evidence="1">
    <location>
        <begin position="142"/>
        <end position="154"/>
    </location>
</feature>
<name>A0AAD7XY40_9FUNG</name>
<accession>A0AAD7XY40</accession>
<dbReference type="EMBL" id="JARTCD010000008">
    <property type="protein sequence ID" value="KAJ8661444.1"/>
    <property type="molecule type" value="Genomic_DNA"/>
</dbReference>
<comment type="caution">
    <text evidence="3">The sequence shown here is derived from an EMBL/GenBank/DDBJ whole genome shotgun (WGS) entry which is preliminary data.</text>
</comment>
<evidence type="ECO:0000313" key="4">
    <source>
        <dbReference type="Proteomes" id="UP001234581"/>
    </source>
</evidence>
<dbReference type="AlphaFoldDB" id="A0AAD7XY40"/>
<feature type="region of interest" description="Disordered" evidence="1">
    <location>
        <begin position="89"/>
        <end position="154"/>
    </location>
</feature>
<gene>
    <name evidence="3" type="ORF">O0I10_002710</name>
</gene>
<dbReference type="Pfam" id="PF25482">
    <property type="entry name" value="DUF7905"/>
    <property type="match status" value="1"/>
</dbReference>
<feature type="compositionally biased region" description="Polar residues" evidence="1">
    <location>
        <begin position="385"/>
        <end position="407"/>
    </location>
</feature>
<evidence type="ECO:0000256" key="1">
    <source>
        <dbReference type="SAM" id="MobiDB-lite"/>
    </source>
</evidence>
<keyword evidence="4" id="KW-1185">Reference proteome</keyword>
<feature type="region of interest" description="Disordered" evidence="1">
    <location>
        <begin position="317"/>
        <end position="466"/>
    </location>
</feature>
<dbReference type="RefSeq" id="XP_058346357.1">
    <property type="nucleotide sequence ID" value="XM_058482790.1"/>
</dbReference>
<sequence>MPTREFVGNSSQYELEKKTNTEITFNSRLQFFEIKARSQRTCEEVETLIATQLLPILNRSIDKSDYIGGVAPELWDDVAWVFGEKDEKAKSASPMAEDDSLSDDDSDNVDDGDDDDDSYDSDDSFYANLPSARQKKAAKSKAKTEKKDAKSSIMVKKNESHEKFTIAKNIKNLDDLLYGPPMLHMAAADYLQVVGDDTNTECSLNGRQINIFGPTDAAVKDALERFQTIQSLYKRCRKEPTVVPCVHYSKESPRYGLRFCPLHSYKYQSIVCDPKDDSNACILLPVFKDAKGKYIKPSSIVDGDTLNQQMEELTRRFNRASSASPQSSPQSSARSSPQQQQQPSPSWVKPKNGSPKKQPIPLGFHLPERTSTPPGQAPLWGENKYTINTASTSSGNNKKNQLSNSSGWGAAAAAPATNDLFPALPSAPSPTRPTKAPPAKSNQRRVLRLNSQKAPPPSSKNSPTSTMALTREYNLNLIKDALTEGLESINAFRGGITLHAKIGNLLWRNLPEKVQKTIWDMFDVKDLVMKEHKAKPEFNNMAFTSEAIRDNFMGVLPKPYGQSAYYEVHVSARPKPSEPWKPAIMYIESSGAKCYKLDLLQHAITQVDWFSLDRKYDFQMELAVKEIGRPEVKPFVSFVRRIAFRPSRDGATTNHFAYENVPNLLTVNQVLHKDVRKFKLGSEHRLHVTRVEQVATPRDYDSVTPRFVAMKGGGNVWYDIEVSHIPHDSMFKLNQDKQVGVPAPWTVQDVFGDNDSRLEKLVVTMLNLINRLEECTT</sequence>
<proteinExistence type="predicted"/>
<evidence type="ECO:0000259" key="2">
    <source>
        <dbReference type="Pfam" id="PF25482"/>
    </source>
</evidence>
<dbReference type="GeneID" id="83210126"/>
<dbReference type="Proteomes" id="UP001234581">
    <property type="component" value="Unassembled WGS sequence"/>
</dbReference>
<organism evidence="3 4">
    <name type="scientific">Lichtheimia ornata</name>
    <dbReference type="NCBI Taxonomy" id="688661"/>
    <lineage>
        <taxon>Eukaryota</taxon>
        <taxon>Fungi</taxon>
        <taxon>Fungi incertae sedis</taxon>
        <taxon>Mucoromycota</taxon>
        <taxon>Mucoromycotina</taxon>
        <taxon>Mucoromycetes</taxon>
        <taxon>Mucorales</taxon>
        <taxon>Lichtheimiaceae</taxon>
        <taxon>Lichtheimia</taxon>
    </lineage>
</organism>
<feature type="domain" description="DUF7905" evidence="2">
    <location>
        <begin position="464"/>
        <end position="753"/>
    </location>
</feature>
<feature type="compositionally biased region" description="Low complexity" evidence="1">
    <location>
        <begin position="319"/>
        <end position="346"/>
    </location>
</feature>
<dbReference type="InterPro" id="IPR057227">
    <property type="entry name" value="DUF7905"/>
</dbReference>
<feature type="compositionally biased region" description="Acidic residues" evidence="1">
    <location>
        <begin position="96"/>
        <end position="123"/>
    </location>
</feature>
<reference evidence="3 4" key="1">
    <citation type="submission" date="2023-03" db="EMBL/GenBank/DDBJ databases">
        <title>Genome sequence of Lichtheimia ornata CBS 291.66.</title>
        <authorList>
            <person name="Mohabir J.T."/>
            <person name="Shea T.P."/>
            <person name="Kurbessoian T."/>
            <person name="Berby B."/>
            <person name="Fontaine J."/>
            <person name="Livny J."/>
            <person name="Gnirke A."/>
            <person name="Stajich J.E."/>
            <person name="Cuomo C.A."/>
        </authorList>
    </citation>
    <scope>NUCLEOTIDE SEQUENCE [LARGE SCALE GENOMIC DNA]</scope>
    <source>
        <strain evidence="3">CBS 291.66</strain>
    </source>
</reference>
<evidence type="ECO:0000313" key="3">
    <source>
        <dbReference type="EMBL" id="KAJ8661444.1"/>
    </source>
</evidence>